<sequence length="1665" mass="173400">MAAIIGALRGVLSLDSVAFETGAKRSMATMGDMERRMVRMGNRLQQAGRRAALGLTLPLLGAATVAVKSSLTVIDAQAKMAQSMGTSVRSMQVLDRAADLSGVAMGEVSQATIQLTKRLSDVAATGKGPAAEALRTLHLRAQDLQKLPLDERLVTIQDALAQYVPEAERAAVATALFGTRAGITFTRIDSAALRTASRDVERFGVAVSEVDAEQIEVTNDAISRLGLVGRGVGNQLAVGLAQPLENLANKAADAAEWFAGLSGKTKQFIATGTAITAAAGPAAIAIGGLIKGVVALRGAVLLTLGPWGVLAGGIAAVGGAWANSLLAAENYAVAVRGLASAHDTLLAATDAFYSNMSAKNAEAMRRAAEAARDATREALEAAKAELKAASFATNFFGASLWETPRMAEARAAIEELEAALATAEAQLDAAGIAADRTAGNLNAGAQASSSLASGLSVAAGQAATLSSFVSSLPGALAGAEANIAGLKAGIAVLAGGGDQAAANIAKYRAELEASLPPMEDIKEEQRDLVREGIEQKVALYAEEQKLSGEYQKQLGAINKLKSAGGAAAKGALAQLLQEIRQRKTLVGLTGQQRREFEALLQVQQRLGKEAAGLSDEQIRSLSGQLAGIEELEGALQRVEDLQKQWSEQITRTAFEGGNLGDTIKGMLKDIAFQLAHAKIVLPIVAEVTGFLGLDRLSLQTGANGGSGGASGGSGILGGLLGSGGLLGGLSSGVGIGLSNLFTGGIGSYFGGIGAQAGMVFANGFSASALGGLMGMAAPLAIVGAVLAKGLSQKYAGSGIRGAFDASGFEGSSIDFYKGGFLRKNRTDYKDVDENLEAMMDGAMRGVVASIEGYAGVLDLNARKIRKITGAEFTLWTNGKSEAEIQQALNSEITSVANEMAALVLGTEKFTRVGESALETLDRLGTGLGAVNDVADLLGHRALAVSLAGADAASMLVDLFGGTEAMATAAAGYFEAFHSDAEQNETALRRLRAQFAALNVAMPQSRAGFRALVEGIDLGGAAGRKLYAGLLSLSGAMDAVLPQLANLSLGVTGLVERIGGAMADRIETARDMAADARAAAELWYKTAQSLRDFREGLPEAGLSGASEAQAGELRRNRFETALDLARGGDVQAAQDIPALARSYLQAAQAGASSSLEYRRIAAQVQGQVQFIAGLSDLQGANQDVLQGLYERQIEVLTSLGNFLQLEGMTDSEVSRLSQGVQDLAADWDGTVAAFETSLKGLETAIAEAEAFSYDDLVGQLDVAVSLSGTAPAWLRKLVGAAEGGLRTTLDFIIRRDDLTPDLRWIAVQGLKDQVQTLDFVVRKDLTKRQAKIALKTDDALRRDIRMVVVKDIPEEAKRLALAEDSRLSRRVNITLTKAGDTAIRRLNRLRDMIGGTGDGKITFDGGISFSPAEAFETLFADSADKVAGLRKPLSGLTGMLDKLRAAVRDDIADRKAQGRIAALNIKGADLKVDVNGRKSSAASLVDQVRALEASTGAQLARAGGKDAILKQNKDGTIAYQADWISGSAEAVTAFRAAFHGPGGLEQQIFAINKAIRAIPGDRAALKGLRQQVIGLGGIPGFAGGGAHMGGWRVVGERGWELENTGPSRVVSHSDTMAMLDNRQVVERLDGLARQAAVQGQKLELFVRKIAQLVEGWNDDGLPEVRI</sequence>
<comment type="caution">
    <text evidence="2">The sequence shown here is derived from an EMBL/GenBank/DDBJ whole genome shotgun (WGS) entry which is preliminary data.</text>
</comment>
<name>A0A4R5VF65_9RHOB</name>
<dbReference type="RefSeq" id="WP_133358438.1">
    <property type="nucleotide sequence ID" value="NZ_SMUV01000049.1"/>
</dbReference>
<proteinExistence type="predicted"/>
<evidence type="ECO:0000256" key="1">
    <source>
        <dbReference type="SAM" id="Coils"/>
    </source>
</evidence>
<keyword evidence="1" id="KW-0175">Coiled coil</keyword>
<organism evidence="2 3">
    <name type="scientific">Antarcticimicrobium luteum</name>
    <dbReference type="NCBI Taxonomy" id="2547397"/>
    <lineage>
        <taxon>Bacteria</taxon>
        <taxon>Pseudomonadati</taxon>
        <taxon>Pseudomonadota</taxon>
        <taxon>Alphaproteobacteria</taxon>
        <taxon>Rhodobacterales</taxon>
        <taxon>Paracoccaceae</taxon>
        <taxon>Antarcticimicrobium</taxon>
    </lineage>
</organism>
<feature type="coiled-coil region" evidence="1">
    <location>
        <begin position="358"/>
        <end position="433"/>
    </location>
</feature>
<keyword evidence="3" id="KW-1185">Reference proteome</keyword>
<gene>
    <name evidence="2" type="ORF">E1832_03965</name>
</gene>
<evidence type="ECO:0000313" key="2">
    <source>
        <dbReference type="EMBL" id="TDK51135.1"/>
    </source>
</evidence>
<dbReference type="EMBL" id="SMUV01000049">
    <property type="protein sequence ID" value="TDK51135.1"/>
    <property type="molecule type" value="Genomic_DNA"/>
</dbReference>
<accession>A0A4R5VF65</accession>
<evidence type="ECO:0000313" key="3">
    <source>
        <dbReference type="Proteomes" id="UP000295301"/>
    </source>
</evidence>
<dbReference type="Proteomes" id="UP000295301">
    <property type="component" value="Unassembled WGS sequence"/>
</dbReference>
<reference evidence="2 3" key="1">
    <citation type="submission" date="2019-03" db="EMBL/GenBank/DDBJ databases">
        <title>Ruegeria lutea sp. nov., a novel strain, isolated from marine sediment, the Masan Bay, South Korea.</title>
        <authorList>
            <person name="Kim J."/>
            <person name="Kim D.-Y."/>
            <person name="Lee S.-S."/>
        </authorList>
    </citation>
    <scope>NUCLEOTIDE SEQUENCE [LARGE SCALE GENOMIC DNA]</scope>
    <source>
        <strain evidence="2 3">318-1</strain>
    </source>
</reference>
<dbReference type="OrthoDB" id="7311517at2"/>
<protein>
    <submittedName>
        <fullName evidence="2">Uncharacterized protein</fullName>
    </submittedName>
</protein>